<feature type="domain" description="CzcB-like barrel-sandwich hybrid" evidence="4">
    <location>
        <begin position="74"/>
        <end position="266"/>
    </location>
</feature>
<keyword evidence="3" id="KW-0812">Transmembrane</keyword>
<accession>A0ABQ6GT39</accession>
<keyword evidence="2" id="KW-0175">Coiled coil</keyword>
<protein>
    <submittedName>
        <fullName evidence="5">RND transporter</fullName>
    </submittedName>
</protein>
<sequence length="418" mass="46604">MDITREKITKPIWKKYWYLLPLALLVISLFKLKAVFGNASYMVEQTDVITARVEQGSFKVNVRATGVLKPLNIQWVSSQVAGKVEQVHVKAGAYVEQGQLLVQLSNPELHRELEKARWELAANKAESNAAYVALESQLVDLENSVIAAKFNYQSAKLKLDAETALIEQGNATVSALDYQKSQLAVEQQQQYWLAQKQKVDKMKANMAATKLAHQARLGLVENNYQRMQEQVDALQVKASTSGVVQQVSLELGERAQVGDSVVLVADQQTLFAELQVQEVRIRDIRIGQQVTIDTRTSEIRGEVLRIDPAVKAGMVQVDVKLTAELPSEVRPELTVDGLIEIANIDDALYVKRPMYAPRHSQIGLFKLSQDKQFASKTQVNLGQSSVNTIQIVSGLAVGDEVIISDTTDWQEHQEIMIN</sequence>
<keyword evidence="3" id="KW-1133">Transmembrane helix</keyword>
<keyword evidence="6" id="KW-1185">Reference proteome</keyword>
<reference evidence="5 6" key="1">
    <citation type="submission" date="2023-03" db="EMBL/GenBank/DDBJ databases">
        <title>Draft genome sequence of Thalassotalea insulae KCTC 62186T.</title>
        <authorList>
            <person name="Sawabe T."/>
        </authorList>
    </citation>
    <scope>NUCLEOTIDE SEQUENCE [LARGE SCALE GENOMIC DNA]</scope>
    <source>
        <strain evidence="5 6">KCTC 62186</strain>
    </source>
</reference>
<dbReference type="Gene3D" id="2.40.30.170">
    <property type="match status" value="1"/>
</dbReference>
<evidence type="ECO:0000313" key="5">
    <source>
        <dbReference type="EMBL" id="GLX79093.1"/>
    </source>
</evidence>
<evidence type="ECO:0000313" key="6">
    <source>
        <dbReference type="Proteomes" id="UP001157186"/>
    </source>
</evidence>
<dbReference type="PANTHER" id="PTHR32347:SF23">
    <property type="entry name" value="BLL5650 PROTEIN"/>
    <property type="match status" value="1"/>
</dbReference>
<dbReference type="Proteomes" id="UP001157186">
    <property type="component" value="Unassembled WGS sequence"/>
</dbReference>
<evidence type="ECO:0000256" key="2">
    <source>
        <dbReference type="ARBA" id="ARBA00023054"/>
    </source>
</evidence>
<comment type="caution">
    <text evidence="5">The sequence shown here is derived from an EMBL/GenBank/DDBJ whole genome shotgun (WGS) entry which is preliminary data.</text>
</comment>
<gene>
    <name evidence="5" type="ORF">tinsulaeT_24330</name>
</gene>
<dbReference type="SUPFAM" id="SSF111369">
    <property type="entry name" value="HlyD-like secretion proteins"/>
    <property type="match status" value="1"/>
</dbReference>
<comment type="subcellular location">
    <subcellularLocation>
        <location evidence="1">Cell envelope</location>
    </subcellularLocation>
</comment>
<proteinExistence type="predicted"/>
<evidence type="ECO:0000259" key="4">
    <source>
        <dbReference type="Pfam" id="PF25973"/>
    </source>
</evidence>
<keyword evidence="3" id="KW-0472">Membrane</keyword>
<feature type="transmembrane region" description="Helical" evidence="3">
    <location>
        <begin position="16"/>
        <end position="36"/>
    </location>
</feature>
<evidence type="ECO:0000256" key="1">
    <source>
        <dbReference type="ARBA" id="ARBA00004196"/>
    </source>
</evidence>
<organism evidence="5 6">
    <name type="scientific">Thalassotalea insulae</name>
    <dbReference type="NCBI Taxonomy" id="2056778"/>
    <lineage>
        <taxon>Bacteria</taxon>
        <taxon>Pseudomonadati</taxon>
        <taxon>Pseudomonadota</taxon>
        <taxon>Gammaproteobacteria</taxon>
        <taxon>Alteromonadales</taxon>
        <taxon>Colwelliaceae</taxon>
        <taxon>Thalassotalea</taxon>
    </lineage>
</organism>
<dbReference type="PANTHER" id="PTHR32347">
    <property type="entry name" value="EFFLUX SYSTEM COMPONENT YKNX-RELATED"/>
    <property type="match status" value="1"/>
</dbReference>
<dbReference type="Pfam" id="PF25973">
    <property type="entry name" value="BSH_CzcB"/>
    <property type="match status" value="1"/>
</dbReference>
<name>A0ABQ6GT39_9GAMM</name>
<evidence type="ECO:0000256" key="3">
    <source>
        <dbReference type="SAM" id="Phobius"/>
    </source>
</evidence>
<dbReference type="Gene3D" id="2.40.50.100">
    <property type="match status" value="1"/>
</dbReference>
<dbReference type="InterPro" id="IPR050465">
    <property type="entry name" value="UPF0194_transport"/>
</dbReference>
<dbReference type="InterPro" id="IPR058647">
    <property type="entry name" value="BSH_CzcB-like"/>
</dbReference>
<dbReference type="RefSeq" id="WP_284244987.1">
    <property type="nucleotide sequence ID" value="NZ_BSST01000001.1"/>
</dbReference>
<dbReference type="EMBL" id="BSST01000001">
    <property type="protein sequence ID" value="GLX79093.1"/>
    <property type="molecule type" value="Genomic_DNA"/>
</dbReference>